<feature type="non-terminal residue" evidence="1">
    <location>
        <position position="1"/>
    </location>
</feature>
<gene>
    <name evidence="1" type="ORF">LCGC14_3080180</name>
</gene>
<organism evidence="1">
    <name type="scientific">marine sediment metagenome</name>
    <dbReference type="NCBI Taxonomy" id="412755"/>
    <lineage>
        <taxon>unclassified sequences</taxon>
        <taxon>metagenomes</taxon>
        <taxon>ecological metagenomes</taxon>
    </lineage>
</organism>
<sequence length="32" mass="3340">IKDGDQTVTTLVGFSLQATVGDDNSFVVLGLE</sequence>
<dbReference type="AlphaFoldDB" id="A0A0F8YL73"/>
<comment type="caution">
    <text evidence="1">The sequence shown here is derived from an EMBL/GenBank/DDBJ whole genome shotgun (WGS) entry which is preliminary data.</text>
</comment>
<proteinExistence type="predicted"/>
<accession>A0A0F8YL73</accession>
<evidence type="ECO:0000313" key="1">
    <source>
        <dbReference type="EMBL" id="KKK54884.1"/>
    </source>
</evidence>
<name>A0A0F8YL73_9ZZZZ</name>
<reference evidence="1" key="1">
    <citation type="journal article" date="2015" name="Nature">
        <title>Complex archaea that bridge the gap between prokaryotes and eukaryotes.</title>
        <authorList>
            <person name="Spang A."/>
            <person name="Saw J.H."/>
            <person name="Jorgensen S.L."/>
            <person name="Zaremba-Niedzwiedzka K."/>
            <person name="Martijn J."/>
            <person name="Lind A.E."/>
            <person name="van Eijk R."/>
            <person name="Schleper C."/>
            <person name="Guy L."/>
            <person name="Ettema T.J."/>
        </authorList>
    </citation>
    <scope>NUCLEOTIDE SEQUENCE</scope>
</reference>
<protein>
    <submittedName>
        <fullName evidence="1">Uncharacterized protein</fullName>
    </submittedName>
</protein>
<dbReference type="EMBL" id="LAZR01065769">
    <property type="protein sequence ID" value="KKK54884.1"/>
    <property type="molecule type" value="Genomic_DNA"/>
</dbReference>